<sequence>MYPKVEINLAKIKDNAQRIVSLTKRNGINVWGVTKGVKGDPEVAKKMLEAGVRGLADSRIENLKRLSDLDTELMLLRSPMLSQVEQVIDYADISLNSELEVIKQLNQAAVKKEQIHKIILMVDLGDRREGVLPNNVLQIVKKIETLSNIKLVGLGTNLACFMGILPSKDKMKELIRLKDEVEKELNITLDMISGGNSSSLPLLLDDNYQAQINQLRIGETILLGREVPSGNAFPGTITNTVKLKAEIIELRQKPTSTKGQQGENAFGEKKEIIDKGVRQRAILAVGKQDIDPTGLIPSQDGIIIEGASSDHLIVDVTERENVVVGSILEFELNYPCLLRALTSPYVDVEYFNNNG</sequence>
<gene>
    <name evidence="5" type="ORF">JOC47_002666</name>
</gene>
<dbReference type="InterPro" id="IPR029066">
    <property type="entry name" value="PLP-binding_barrel"/>
</dbReference>
<dbReference type="PANTHER" id="PTHR30511:SF3">
    <property type="entry name" value="LYSINE RACEMASE"/>
    <property type="match status" value="1"/>
</dbReference>
<dbReference type="GO" id="GO:0008784">
    <property type="term" value="F:alanine racemase activity"/>
    <property type="evidence" value="ECO:0007669"/>
    <property type="project" value="TreeGrafter"/>
</dbReference>
<dbReference type="Gene3D" id="3.20.20.10">
    <property type="entry name" value="Alanine racemase"/>
    <property type="match status" value="1"/>
</dbReference>
<proteinExistence type="predicted"/>
<dbReference type="EMBL" id="JAFBDQ010000018">
    <property type="protein sequence ID" value="MBM7557800.1"/>
    <property type="molecule type" value="Genomic_DNA"/>
</dbReference>
<accession>A0A938XUK8</accession>
<evidence type="ECO:0000256" key="1">
    <source>
        <dbReference type="ARBA" id="ARBA00001933"/>
    </source>
</evidence>
<evidence type="ECO:0000259" key="4">
    <source>
        <dbReference type="Pfam" id="PF01168"/>
    </source>
</evidence>
<comment type="cofactor">
    <cofactor evidence="1">
        <name>pyridoxal 5'-phosphate</name>
        <dbReference type="ChEBI" id="CHEBI:597326"/>
    </cofactor>
</comment>
<evidence type="ECO:0000256" key="2">
    <source>
        <dbReference type="ARBA" id="ARBA00022898"/>
    </source>
</evidence>
<comment type="caution">
    <text evidence="5">The sequence shown here is derived from an EMBL/GenBank/DDBJ whole genome shotgun (WGS) entry which is preliminary data.</text>
</comment>
<dbReference type="CDD" id="cd06815">
    <property type="entry name" value="PLPDE_III_AR_like_1"/>
    <property type="match status" value="1"/>
</dbReference>
<organism evidence="5 6">
    <name type="scientific">Halanaerobacter jeridensis</name>
    <dbReference type="NCBI Taxonomy" id="706427"/>
    <lineage>
        <taxon>Bacteria</taxon>
        <taxon>Bacillati</taxon>
        <taxon>Bacillota</taxon>
        <taxon>Clostridia</taxon>
        <taxon>Halanaerobiales</taxon>
        <taxon>Halobacteroidaceae</taxon>
        <taxon>Halanaerobacter</taxon>
    </lineage>
</organism>
<feature type="domain" description="Alanine racemase N-terminal" evidence="4">
    <location>
        <begin position="7"/>
        <end position="221"/>
    </location>
</feature>
<dbReference type="GO" id="GO:0030170">
    <property type="term" value="F:pyridoxal phosphate binding"/>
    <property type="evidence" value="ECO:0007669"/>
    <property type="project" value="TreeGrafter"/>
</dbReference>
<keyword evidence="3" id="KW-0413">Isomerase</keyword>
<dbReference type="Proteomes" id="UP000774000">
    <property type="component" value="Unassembled WGS sequence"/>
</dbReference>
<dbReference type="RefSeq" id="WP_204702571.1">
    <property type="nucleotide sequence ID" value="NZ_JAFBDQ010000018.1"/>
</dbReference>
<protein>
    <submittedName>
        <fullName evidence="5">Amino acid racemase</fullName>
    </submittedName>
</protein>
<keyword evidence="6" id="KW-1185">Reference proteome</keyword>
<dbReference type="GO" id="GO:0005829">
    <property type="term" value="C:cytosol"/>
    <property type="evidence" value="ECO:0007669"/>
    <property type="project" value="TreeGrafter"/>
</dbReference>
<dbReference type="InterPro" id="IPR000821">
    <property type="entry name" value="Ala_racemase"/>
</dbReference>
<evidence type="ECO:0000313" key="6">
    <source>
        <dbReference type="Proteomes" id="UP000774000"/>
    </source>
</evidence>
<evidence type="ECO:0000313" key="5">
    <source>
        <dbReference type="EMBL" id="MBM7557800.1"/>
    </source>
</evidence>
<dbReference type="InterPro" id="IPR001608">
    <property type="entry name" value="Ala_racemase_N"/>
</dbReference>
<dbReference type="Pfam" id="PF01168">
    <property type="entry name" value="Ala_racemase_N"/>
    <property type="match status" value="1"/>
</dbReference>
<dbReference type="PANTHER" id="PTHR30511">
    <property type="entry name" value="ALANINE RACEMASE"/>
    <property type="match status" value="1"/>
</dbReference>
<dbReference type="AlphaFoldDB" id="A0A938XUK8"/>
<keyword evidence="2" id="KW-0663">Pyridoxal phosphate</keyword>
<name>A0A938XUK8_9FIRM</name>
<dbReference type="SUPFAM" id="SSF51419">
    <property type="entry name" value="PLP-binding barrel"/>
    <property type="match status" value="1"/>
</dbReference>
<reference evidence="5" key="1">
    <citation type="submission" date="2021-01" db="EMBL/GenBank/DDBJ databases">
        <title>Genomic Encyclopedia of Type Strains, Phase IV (KMG-IV): sequencing the most valuable type-strain genomes for metagenomic binning, comparative biology and taxonomic classification.</title>
        <authorList>
            <person name="Goeker M."/>
        </authorList>
    </citation>
    <scope>NUCLEOTIDE SEQUENCE</scope>
    <source>
        <strain evidence="5">DSM 23230</strain>
    </source>
</reference>
<evidence type="ECO:0000256" key="3">
    <source>
        <dbReference type="ARBA" id="ARBA00023235"/>
    </source>
</evidence>